<reference evidence="2 3" key="1">
    <citation type="journal article" date="2014" name="Syst. Appl. Microbiol.">
        <title>Complete genomes of freshwater sulfur oxidizers Sulfuricella denitrificans skB26 and Sulfuritalea hydrogenivorans sk43H: genetic insights into the sulfur oxidation pathway of betaproteobacteria.</title>
        <authorList>
            <person name="Watanabe T."/>
            <person name="Kojima H."/>
            <person name="Fukui M."/>
        </authorList>
    </citation>
    <scope>NUCLEOTIDE SEQUENCE [LARGE SCALE GENOMIC DNA]</scope>
    <source>
        <strain evidence="2">DSM22779</strain>
    </source>
</reference>
<feature type="coiled-coil region" evidence="1">
    <location>
        <begin position="167"/>
        <end position="217"/>
    </location>
</feature>
<name>W0SIN4_9PROT</name>
<evidence type="ECO:0000256" key="1">
    <source>
        <dbReference type="SAM" id="Coils"/>
    </source>
</evidence>
<dbReference type="Proteomes" id="UP000031637">
    <property type="component" value="Chromosome"/>
</dbReference>
<gene>
    <name evidence="2" type="ORF">SUTH_02634</name>
</gene>
<dbReference type="Gene3D" id="1.10.260.40">
    <property type="entry name" value="lambda repressor-like DNA-binding domains"/>
    <property type="match status" value="1"/>
</dbReference>
<organism evidence="2 3">
    <name type="scientific">Sulfuritalea hydrogenivorans sk43H</name>
    <dbReference type="NCBI Taxonomy" id="1223802"/>
    <lineage>
        <taxon>Bacteria</taxon>
        <taxon>Pseudomonadati</taxon>
        <taxon>Pseudomonadota</taxon>
        <taxon>Betaproteobacteria</taxon>
        <taxon>Nitrosomonadales</taxon>
        <taxon>Sterolibacteriaceae</taxon>
        <taxon>Sulfuritalea</taxon>
    </lineage>
</organism>
<proteinExistence type="predicted"/>
<dbReference type="OrthoDB" id="8795439at2"/>
<accession>W0SIN4</accession>
<dbReference type="STRING" id="1223802.SUTH_02634"/>
<dbReference type="EMBL" id="AP012547">
    <property type="protein sequence ID" value="BAO30416.1"/>
    <property type="molecule type" value="Genomic_DNA"/>
</dbReference>
<dbReference type="RefSeq" id="WP_148312938.1">
    <property type="nucleotide sequence ID" value="NZ_AP012547.1"/>
</dbReference>
<dbReference type="AlphaFoldDB" id="W0SIN4"/>
<keyword evidence="3" id="KW-1185">Reference proteome</keyword>
<dbReference type="SUPFAM" id="SSF47413">
    <property type="entry name" value="lambda repressor-like DNA-binding domains"/>
    <property type="match status" value="1"/>
</dbReference>
<keyword evidence="1" id="KW-0175">Coiled coil</keyword>
<protein>
    <submittedName>
        <fullName evidence="2">Uncharacterized protein</fullName>
    </submittedName>
</protein>
<dbReference type="KEGG" id="shd:SUTH_02634"/>
<dbReference type="InterPro" id="IPR010982">
    <property type="entry name" value="Lambda_DNA-bd_dom_sf"/>
</dbReference>
<evidence type="ECO:0000313" key="3">
    <source>
        <dbReference type="Proteomes" id="UP000031637"/>
    </source>
</evidence>
<dbReference type="HOGENOM" id="CLU_1160625_0_0_4"/>
<sequence length="239" mass="27573">MKTTNTTLIKDATHKRQAPTRVWVLEEMPSKSWGEMNRYIRKNSDAMHLPPWMEQADEWPEITPERFIELRKFMLQLKAVQCAALLRVNPSTVWRWENGSIPIPFAAYMALRLLLDVRFLPHQVKEWEGWQIINAGPDVGMLYDSKRSGTMVSPGDIRAARYAKGERDAWQRRAEKAETKAAELEAENTRLRQLFNAQGVTKELRQMQEKLSAMLDDIGTAEIIDYRPAAASHHQEKAA</sequence>
<dbReference type="GO" id="GO:0003677">
    <property type="term" value="F:DNA binding"/>
    <property type="evidence" value="ECO:0007669"/>
    <property type="project" value="InterPro"/>
</dbReference>
<evidence type="ECO:0000313" key="2">
    <source>
        <dbReference type="EMBL" id="BAO30416.1"/>
    </source>
</evidence>